<keyword evidence="3" id="KW-1185">Reference proteome</keyword>
<evidence type="ECO:0000313" key="2">
    <source>
        <dbReference type="EMBL" id="KAG6505616.1"/>
    </source>
</evidence>
<dbReference type="PROSITE" id="PS52045">
    <property type="entry name" value="NEPROSIN_PEP_CD"/>
    <property type="match status" value="1"/>
</dbReference>
<dbReference type="InterPro" id="IPR053168">
    <property type="entry name" value="Glutamic_endopeptidase"/>
</dbReference>
<dbReference type="Pfam" id="PF14365">
    <property type="entry name" value="Neprosin_AP"/>
    <property type="match status" value="1"/>
</dbReference>
<dbReference type="EMBL" id="JACMSC010000010">
    <property type="protein sequence ID" value="KAG6505616.1"/>
    <property type="molecule type" value="Genomic_DNA"/>
</dbReference>
<name>A0A8J5L9M8_ZINOF</name>
<dbReference type="Gene3D" id="3.90.1320.10">
    <property type="entry name" value="Outer-capsid protein sigma 3, large lobe"/>
    <property type="match status" value="1"/>
</dbReference>
<reference evidence="2 3" key="1">
    <citation type="submission" date="2020-08" db="EMBL/GenBank/DDBJ databases">
        <title>Plant Genome Project.</title>
        <authorList>
            <person name="Zhang R.-G."/>
        </authorList>
    </citation>
    <scope>NUCLEOTIDE SEQUENCE [LARGE SCALE GENOMIC DNA]</scope>
    <source>
        <tissue evidence="2">Rhizome</tissue>
    </source>
</reference>
<comment type="caution">
    <text evidence="2">The sequence shown here is derived from an EMBL/GenBank/DDBJ whole genome shotgun (WGS) entry which is preliminary data.</text>
</comment>
<evidence type="ECO:0000259" key="1">
    <source>
        <dbReference type="PROSITE" id="PS52045"/>
    </source>
</evidence>
<protein>
    <recommendedName>
        <fullName evidence="1">Neprosin PEP catalytic domain-containing protein</fullName>
    </recommendedName>
</protein>
<dbReference type="Proteomes" id="UP000734854">
    <property type="component" value="Unassembled WGS sequence"/>
</dbReference>
<dbReference type="AlphaFoldDB" id="A0A8J5L9M8"/>
<dbReference type="InterPro" id="IPR004314">
    <property type="entry name" value="Neprosin"/>
</dbReference>
<evidence type="ECO:0000313" key="3">
    <source>
        <dbReference type="Proteomes" id="UP000734854"/>
    </source>
</evidence>
<proteinExistence type="predicted"/>
<feature type="domain" description="Neprosin PEP catalytic" evidence="1">
    <location>
        <begin position="144"/>
        <end position="403"/>
    </location>
</feature>
<dbReference type="PANTHER" id="PTHR31589:SF237">
    <property type="entry name" value="OS08G0411100 PROTEIN"/>
    <property type="match status" value="1"/>
</dbReference>
<sequence>MAEDSSASRMKRKAQTEADCTALAHRFPCGIDVGYWLVAAGARAGTEEEWFGAQTITGDLFDCVDMYKQPAFNHPLLKNHTLQLKPSSLPKGMKLAKSKPASFYGFNDTCPSGTVLIHRARKQDLIESKLLRNQFRAQAIANNPTAEGSHYAIIETEYDQFFGAYDPFYGAYAKMATYKLPDLQASQTSSSTIYLFGDKKVPNNELNVIQAGWHVSPIMYGTSYPRFFTFWTIDGYEKTGCGNLECPGFVSTTNIYGPGSFIPEFSTYGGEQKYLSILISRDSNTGNWWVTYNDQLPLGYFPKELLPKMDDYADAIQMGGHVYSPLNVPSPPMGSGHSSNEGPNRAAYFIQVQSVDSSNKLTNFDNGFIKSRSDIGDYYSISDNHESGKDKYVFAYGGAGGFTK</sequence>
<dbReference type="PANTHER" id="PTHR31589">
    <property type="entry name" value="PROTEIN, PUTATIVE (DUF239)-RELATED-RELATED"/>
    <property type="match status" value="1"/>
</dbReference>
<accession>A0A8J5L9M8</accession>
<organism evidence="2 3">
    <name type="scientific">Zingiber officinale</name>
    <name type="common">Ginger</name>
    <name type="synonym">Amomum zingiber</name>
    <dbReference type="NCBI Taxonomy" id="94328"/>
    <lineage>
        <taxon>Eukaryota</taxon>
        <taxon>Viridiplantae</taxon>
        <taxon>Streptophyta</taxon>
        <taxon>Embryophyta</taxon>
        <taxon>Tracheophyta</taxon>
        <taxon>Spermatophyta</taxon>
        <taxon>Magnoliopsida</taxon>
        <taxon>Liliopsida</taxon>
        <taxon>Zingiberales</taxon>
        <taxon>Zingiberaceae</taxon>
        <taxon>Zingiber</taxon>
    </lineage>
</organism>
<dbReference type="Pfam" id="PF03080">
    <property type="entry name" value="Neprosin"/>
    <property type="match status" value="1"/>
</dbReference>
<dbReference type="InterPro" id="IPR025521">
    <property type="entry name" value="Neprosin_propep"/>
</dbReference>
<gene>
    <name evidence="2" type="ORF">ZIOFF_037981</name>
</gene>